<dbReference type="EMBL" id="JAGYWB010000018">
    <property type="protein sequence ID" value="KAI0493117.1"/>
    <property type="molecule type" value="Genomic_DNA"/>
</dbReference>
<proteinExistence type="predicted"/>
<evidence type="ECO:0000313" key="2">
    <source>
        <dbReference type="Proteomes" id="UP000829196"/>
    </source>
</evidence>
<sequence length="74" mass="8159">MGSIGISSVPTIQKIVLCSGVQSSSIDNSWKSDSIRCSSEWRRSWNSIRAMKASENSIAALKLRNRSISWLLSS</sequence>
<evidence type="ECO:0000313" key="1">
    <source>
        <dbReference type="EMBL" id="KAI0493117.1"/>
    </source>
</evidence>
<protein>
    <submittedName>
        <fullName evidence="1">Uncharacterized protein</fullName>
    </submittedName>
</protein>
<comment type="caution">
    <text evidence="1">The sequence shown here is derived from an EMBL/GenBank/DDBJ whole genome shotgun (WGS) entry which is preliminary data.</text>
</comment>
<gene>
    <name evidence="1" type="ORF">KFK09_027393</name>
</gene>
<name>A0A8T3A9K6_DENNO</name>
<dbReference type="AlphaFoldDB" id="A0A8T3A9K6"/>
<accession>A0A8T3A9K6</accession>
<organism evidence="1 2">
    <name type="scientific">Dendrobium nobile</name>
    <name type="common">Orchid</name>
    <dbReference type="NCBI Taxonomy" id="94219"/>
    <lineage>
        <taxon>Eukaryota</taxon>
        <taxon>Viridiplantae</taxon>
        <taxon>Streptophyta</taxon>
        <taxon>Embryophyta</taxon>
        <taxon>Tracheophyta</taxon>
        <taxon>Spermatophyta</taxon>
        <taxon>Magnoliopsida</taxon>
        <taxon>Liliopsida</taxon>
        <taxon>Asparagales</taxon>
        <taxon>Orchidaceae</taxon>
        <taxon>Epidendroideae</taxon>
        <taxon>Malaxideae</taxon>
        <taxon>Dendrobiinae</taxon>
        <taxon>Dendrobium</taxon>
    </lineage>
</organism>
<keyword evidence="2" id="KW-1185">Reference proteome</keyword>
<reference evidence="1" key="1">
    <citation type="journal article" date="2022" name="Front. Genet.">
        <title>Chromosome-Scale Assembly of the Dendrobium nobile Genome Provides Insights Into the Molecular Mechanism of the Biosynthesis of the Medicinal Active Ingredient of Dendrobium.</title>
        <authorList>
            <person name="Xu Q."/>
            <person name="Niu S.-C."/>
            <person name="Li K.-L."/>
            <person name="Zheng P.-J."/>
            <person name="Zhang X.-J."/>
            <person name="Jia Y."/>
            <person name="Liu Y."/>
            <person name="Niu Y.-X."/>
            <person name="Yu L.-H."/>
            <person name="Chen D.-F."/>
            <person name="Zhang G.-Q."/>
        </authorList>
    </citation>
    <scope>NUCLEOTIDE SEQUENCE</scope>
    <source>
        <tissue evidence="1">Leaf</tissue>
    </source>
</reference>
<dbReference type="Proteomes" id="UP000829196">
    <property type="component" value="Unassembled WGS sequence"/>
</dbReference>